<gene>
    <name evidence="1" type="ORF">CNX70_13155</name>
</gene>
<evidence type="ECO:0000313" key="1">
    <source>
        <dbReference type="EMBL" id="ATD61004.1"/>
    </source>
</evidence>
<protein>
    <submittedName>
        <fullName evidence="1">Uncharacterized protein</fullName>
    </submittedName>
</protein>
<dbReference type="Proteomes" id="UP000218437">
    <property type="component" value="Chromosome"/>
</dbReference>
<reference evidence="1 2" key="1">
    <citation type="submission" date="2017-09" db="EMBL/GenBank/DDBJ databases">
        <title>Complete genome sequence of Janthinobacterium svalbardensis PAMC 27463.</title>
        <authorList>
            <person name="Cho Y.-J."/>
            <person name="Cho A."/>
            <person name="Kim O.-S."/>
            <person name="Lee J.-I."/>
        </authorList>
    </citation>
    <scope>NUCLEOTIDE SEQUENCE [LARGE SCALE GENOMIC DNA]</scope>
    <source>
        <strain evidence="1 2">PAMC 27463</strain>
    </source>
</reference>
<sequence>MDRTSEQTGIEDLMAHSLICLGNDCHVVVMSVLRWQNKLYGSPEIKYSIILALPTGVQANDCASYRMLDDYGAEQYMKKLNIAMYQYFLSQSSLYFIVAAR</sequence>
<evidence type="ECO:0000313" key="2">
    <source>
        <dbReference type="Proteomes" id="UP000218437"/>
    </source>
</evidence>
<organism evidence="1 2">
    <name type="scientific">Janthinobacterium svalbardensis</name>
    <dbReference type="NCBI Taxonomy" id="368607"/>
    <lineage>
        <taxon>Bacteria</taxon>
        <taxon>Pseudomonadati</taxon>
        <taxon>Pseudomonadota</taxon>
        <taxon>Betaproteobacteria</taxon>
        <taxon>Burkholderiales</taxon>
        <taxon>Oxalobacteraceae</taxon>
        <taxon>Janthinobacterium</taxon>
    </lineage>
</organism>
<keyword evidence="2" id="KW-1185">Reference proteome</keyword>
<name>A0A290WVU7_9BURK</name>
<dbReference type="AlphaFoldDB" id="A0A290WVU7"/>
<dbReference type="KEGG" id="jsv:CNX70_13155"/>
<dbReference type="EMBL" id="CP023422">
    <property type="protein sequence ID" value="ATD61004.1"/>
    <property type="molecule type" value="Genomic_DNA"/>
</dbReference>
<proteinExistence type="predicted"/>
<accession>A0A290WVU7</accession>